<comment type="caution">
    <text evidence="1">The sequence shown here is derived from an EMBL/GenBank/DDBJ whole genome shotgun (WGS) entry which is preliminary data.</text>
</comment>
<evidence type="ECO:0000313" key="2">
    <source>
        <dbReference type="Proteomes" id="UP001642464"/>
    </source>
</evidence>
<keyword evidence="2" id="KW-1185">Reference proteome</keyword>
<name>A0ABP0HYS1_9DINO</name>
<dbReference type="Proteomes" id="UP001642464">
    <property type="component" value="Unassembled WGS sequence"/>
</dbReference>
<sequence length="206" mass="22265">MKCDLCWKHGPPVSWDRGAAPAIPSTKEGLLTSLQAHGAADVGGLNKIELRHHFCSLIRGRQSPSDPTKGMSNVTKASLEVRLKEHGIDGAESESRRTRGSLMAALREHWLEQCRLAEAGDTQTAPDEPTAQQEWELVSGADAAVKQVAIAQVQDAMEQVREASAALHELMMGTDPSVQACIADNVNALNNFCRSMDRLIGQKASD</sequence>
<evidence type="ECO:0000313" key="1">
    <source>
        <dbReference type="EMBL" id="CAK8994234.1"/>
    </source>
</evidence>
<organism evidence="1 2">
    <name type="scientific">Durusdinium trenchii</name>
    <dbReference type="NCBI Taxonomy" id="1381693"/>
    <lineage>
        <taxon>Eukaryota</taxon>
        <taxon>Sar</taxon>
        <taxon>Alveolata</taxon>
        <taxon>Dinophyceae</taxon>
        <taxon>Suessiales</taxon>
        <taxon>Symbiodiniaceae</taxon>
        <taxon>Durusdinium</taxon>
    </lineage>
</organism>
<protein>
    <submittedName>
        <fullName evidence="1">Uncharacterized protein</fullName>
    </submittedName>
</protein>
<gene>
    <name evidence="1" type="ORF">SCF082_LOCUS3846</name>
</gene>
<proteinExistence type="predicted"/>
<dbReference type="EMBL" id="CAXAMM010001996">
    <property type="protein sequence ID" value="CAK8994234.1"/>
    <property type="molecule type" value="Genomic_DNA"/>
</dbReference>
<accession>A0ABP0HYS1</accession>
<reference evidence="1 2" key="1">
    <citation type="submission" date="2024-02" db="EMBL/GenBank/DDBJ databases">
        <authorList>
            <person name="Chen Y."/>
            <person name="Shah S."/>
            <person name="Dougan E. K."/>
            <person name="Thang M."/>
            <person name="Chan C."/>
        </authorList>
    </citation>
    <scope>NUCLEOTIDE SEQUENCE [LARGE SCALE GENOMIC DNA]</scope>
</reference>